<reference evidence="4" key="1">
    <citation type="submission" date="2021-01" db="EMBL/GenBank/DDBJ databases">
        <title>Whole genome shotgun sequence of Planotetraspora silvatica NBRC 100141.</title>
        <authorList>
            <person name="Komaki H."/>
            <person name="Tamura T."/>
        </authorList>
    </citation>
    <scope>NUCLEOTIDE SEQUENCE</scope>
    <source>
        <strain evidence="4">NBRC 100141</strain>
    </source>
</reference>
<keyword evidence="2" id="KW-0808">Transferase</keyword>
<evidence type="ECO:0000256" key="1">
    <source>
        <dbReference type="ARBA" id="ARBA00022603"/>
    </source>
</evidence>
<feature type="domain" description="Methyltransferase" evidence="3">
    <location>
        <begin position="47"/>
        <end position="89"/>
    </location>
</feature>
<dbReference type="Proteomes" id="UP000644610">
    <property type="component" value="Unassembled WGS sequence"/>
</dbReference>
<name>A0A8J3XLG6_9ACTN</name>
<dbReference type="Pfam" id="PF13649">
    <property type="entry name" value="Methyltransf_25"/>
    <property type="match status" value="1"/>
</dbReference>
<dbReference type="GO" id="GO:0008168">
    <property type="term" value="F:methyltransferase activity"/>
    <property type="evidence" value="ECO:0007669"/>
    <property type="project" value="UniProtKB-KW"/>
</dbReference>
<dbReference type="GO" id="GO:0032259">
    <property type="term" value="P:methylation"/>
    <property type="evidence" value="ECO:0007669"/>
    <property type="project" value="UniProtKB-KW"/>
</dbReference>
<proteinExistence type="predicted"/>
<dbReference type="InterPro" id="IPR051052">
    <property type="entry name" value="Diverse_substrate_MTase"/>
</dbReference>
<dbReference type="PANTHER" id="PTHR44942:SF4">
    <property type="entry name" value="METHYLTRANSFERASE TYPE 11 DOMAIN-CONTAINING PROTEIN"/>
    <property type="match status" value="1"/>
</dbReference>
<gene>
    <name evidence="4" type="ORF">Psi02_27060</name>
</gene>
<evidence type="ECO:0000313" key="4">
    <source>
        <dbReference type="EMBL" id="GII46282.1"/>
    </source>
</evidence>
<dbReference type="AlphaFoldDB" id="A0A8J3XLG6"/>
<dbReference type="PANTHER" id="PTHR44942">
    <property type="entry name" value="METHYLTRANSF_11 DOMAIN-CONTAINING PROTEIN"/>
    <property type="match status" value="1"/>
</dbReference>
<evidence type="ECO:0000259" key="3">
    <source>
        <dbReference type="Pfam" id="PF13649"/>
    </source>
</evidence>
<sequence length="93" mass="9903">MPDGWQWDGTLFQGSAAYCERGRLPYAPGFAETLATALGLDGRGRLLDVGCGPGTVTLALARFFTEAVGIDPDEEMLAEAERQAKRRGATGAR</sequence>
<evidence type="ECO:0000313" key="5">
    <source>
        <dbReference type="Proteomes" id="UP000644610"/>
    </source>
</evidence>
<dbReference type="RefSeq" id="WP_203973964.1">
    <property type="nucleotide sequence ID" value="NZ_BAAAKY010000049.1"/>
</dbReference>
<dbReference type="Gene3D" id="3.40.50.150">
    <property type="entry name" value="Vaccinia Virus protein VP39"/>
    <property type="match status" value="1"/>
</dbReference>
<dbReference type="InterPro" id="IPR029063">
    <property type="entry name" value="SAM-dependent_MTases_sf"/>
</dbReference>
<keyword evidence="1" id="KW-0489">Methyltransferase</keyword>
<dbReference type="CDD" id="cd02440">
    <property type="entry name" value="AdoMet_MTases"/>
    <property type="match status" value="1"/>
</dbReference>
<comment type="caution">
    <text evidence="4">The sequence shown here is derived from an EMBL/GenBank/DDBJ whole genome shotgun (WGS) entry which is preliminary data.</text>
</comment>
<protein>
    <recommendedName>
        <fullName evidence="3">Methyltransferase domain-containing protein</fullName>
    </recommendedName>
</protein>
<dbReference type="EMBL" id="BOOQ01000015">
    <property type="protein sequence ID" value="GII46282.1"/>
    <property type="molecule type" value="Genomic_DNA"/>
</dbReference>
<keyword evidence="5" id="KW-1185">Reference proteome</keyword>
<dbReference type="SUPFAM" id="SSF53335">
    <property type="entry name" value="S-adenosyl-L-methionine-dependent methyltransferases"/>
    <property type="match status" value="1"/>
</dbReference>
<organism evidence="4 5">
    <name type="scientific">Planotetraspora silvatica</name>
    <dbReference type="NCBI Taxonomy" id="234614"/>
    <lineage>
        <taxon>Bacteria</taxon>
        <taxon>Bacillati</taxon>
        <taxon>Actinomycetota</taxon>
        <taxon>Actinomycetes</taxon>
        <taxon>Streptosporangiales</taxon>
        <taxon>Streptosporangiaceae</taxon>
        <taxon>Planotetraspora</taxon>
    </lineage>
</organism>
<accession>A0A8J3XLG6</accession>
<evidence type="ECO:0000256" key="2">
    <source>
        <dbReference type="ARBA" id="ARBA00022679"/>
    </source>
</evidence>
<dbReference type="InterPro" id="IPR041698">
    <property type="entry name" value="Methyltransf_25"/>
</dbReference>